<keyword evidence="8" id="KW-0408">Iron</keyword>
<dbReference type="EMBL" id="JACDUS010000002">
    <property type="protein sequence ID" value="MBA2880463.1"/>
    <property type="molecule type" value="Genomic_DNA"/>
</dbReference>
<evidence type="ECO:0000256" key="6">
    <source>
        <dbReference type="ARBA" id="ARBA00022723"/>
    </source>
</evidence>
<comment type="cofactor">
    <cofactor evidence="1">
        <name>pyridoxal 5'-phosphate</name>
        <dbReference type="ChEBI" id="CHEBI:597326"/>
    </cofactor>
</comment>
<keyword evidence="5 12" id="KW-0808">Transferase</keyword>
<evidence type="ECO:0000256" key="9">
    <source>
        <dbReference type="ARBA" id="ARBA00023014"/>
    </source>
</evidence>
<protein>
    <recommendedName>
        <fullName evidence="4">cysteine desulfurase</fullName>
        <ecNumber evidence="4">2.8.1.7</ecNumber>
    </recommendedName>
</protein>
<evidence type="ECO:0000256" key="5">
    <source>
        <dbReference type="ARBA" id="ARBA00022679"/>
    </source>
</evidence>
<dbReference type="SUPFAM" id="SSF53383">
    <property type="entry name" value="PLP-dependent transferases"/>
    <property type="match status" value="1"/>
</dbReference>
<dbReference type="PIRSF" id="PIRSF005572">
    <property type="entry name" value="NifS"/>
    <property type="match status" value="1"/>
</dbReference>
<evidence type="ECO:0000256" key="7">
    <source>
        <dbReference type="ARBA" id="ARBA00022898"/>
    </source>
</evidence>
<dbReference type="InterPro" id="IPR015422">
    <property type="entry name" value="PyrdxlP-dep_Trfase_small"/>
</dbReference>
<dbReference type="FunFam" id="3.40.640.10:FF:000084">
    <property type="entry name" value="IscS-like cysteine desulfurase"/>
    <property type="match status" value="1"/>
</dbReference>
<evidence type="ECO:0000256" key="3">
    <source>
        <dbReference type="ARBA" id="ARBA00006490"/>
    </source>
</evidence>
<dbReference type="PANTHER" id="PTHR11601">
    <property type="entry name" value="CYSTEINE DESULFURYLASE FAMILY MEMBER"/>
    <property type="match status" value="1"/>
</dbReference>
<evidence type="ECO:0000259" key="11">
    <source>
        <dbReference type="Pfam" id="PF00266"/>
    </source>
</evidence>
<dbReference type="Pfam" id="PF00266">
    <property type="entry name" value="Aminotran_5"/>
    <property type="match status" value="1"/>
</dbReference>
<dbReference type="Gene3D" id="3.40.640.10">
    <property type="entry name" value="Type I PLP-dependent aspartate aminotransferase-like (Major domain)"/>
    <property type="match status" value="1"/>
</dbReference>
<evidence type="ECO:0000313" key="13">
    <source>
        <dbReference type="Proteomes" id="UP000525298"/>
    </source>
</evidence>
<accession>A0A7W0C7B6</accession>
<keyword evidence="6" id="KW-0479">Metal-binding</keyword>
<dbReference type="EC" id="2.8.1.7" evidence="4"/>
<evidence type="ECO:0000256" key="4">
    <source>
        <dbReference type="ARBA" id="ARBA00012239"/>
    </source>
</evidence>
<dbReference type="InterPro" id="IPR015424">
    <property type="entry name" value="PyrdxlP-dep_Trfase"/>
</dbReference>
<comment type="function">
    <text evidence="2">Catalyzes the removal of elemental sulfur atoms from cysteine to produce alanine. Seems to participate in the biosynthesis of the nitrogenase metalloclusters by providing the inorganic sulfur required for the Fe-S core formation.</text>
</comment>
<organism evidence="12 13">
    <name type="scientific">Desulfosalsimonas propionicica</name>
    <dbReference type="NCBI Taxonomy" id="332175"/>
    <lineage>
        <taxon>Bacteria</taxon>
        <taxon>Pseudomonadati</taxon>
        <taxon>Thermodesulfobacteriota</taxon>
        <taxon>Desulfobacteria</taxon>
        <taxon>Desulfobacterales</taxon>
        <taxon>Desulfosalsimonadaceae</taxon>
        <taxon>Desulfosalsimonas</taxon>
    </lineage>
</organism>
<gene>
    <name evidence="12" type="ORF">HNR65_000781</name>
</gene>
<dbReference type="Gene3D" id="3.90.1150.10">
    <property type="entry name" value="Aspartate Aminotransferase, domain 1"/>
    <property type="match status" value="1"/>
</dbReference>
<proteinExistence type="inferred from homology"/>
<evidence type="ECO:0000256" key="2">
    <source>
        <dbReference type="ARBA" id="ARBA00003120"/>
    </source>
</evidence>
<dbReference type="InterPro" id="IPR016454">
    <property type="entry name" value="Cysteine_dSase"/>
</dbReference>
<evidence type="ECO:0000256" key="1">
    <source>
        <dbReference type="ARBA" id="ARBA00001933"/>
    </source>
</evidence>
<feature type="domain" description="Aminotransferase class V" evidence="11">
    <location>
        <begin position="8"/>
        <end position="368"/>
    </location>
</feature>
<evidence type="ECO:0000256" key="10">
    <source>
        <dbReference type="ARBA" id="ARBA00050776"/>
    </source>
</evidence>
<comment type="similarity">
    <text evidence="3">Belongs to the class-V pyridoxal-phosphate-dependent aminotransferase family. NifS/IscS subfamily.</text>
</comment>
<evidence type="ECO:0000256" key="8">
    <source>
        <dbReference type="ARBA" id="ARBA00023004"/>
    </source>
</evidence>
<dbReference type="GO" id="GO:0051536">
    <property type="term" value="F:iron-sulfur cluster binding"/>
    <property type="evidence" value="ECO:0007669"/>
    <property type="project" value="UniProtKB-KW"/>
</dbReference>
<comment type="catalytic activity">
    <reaction evidence="10">
        <text>(sulfur carrier)-H + L-cysteine = (sulfur carrier)-SH + L-alanine</text>
        <dbReference type="Rhea" id="RHEA:43892"/>
        <dbReference type="Rhea" id="RHEA-COMP:14737"/>
        <dbReference type="Rhea" id="RHEA-COMP:14739"/>
        <dbReference type="ChEBI" id="CHEBI:29917"/>
        <dbReference type="ChEBI" id="CHEBI:35235"/>
        <dbReference type="ChEBI" id="CHEBI:57972"/>
        <dbReference type="ChEBI" id="CHEBI:64428"/>
        <dbReference type="EC" id="2.8.1.7"/>
    </reaction>
</comment>
<dbReference type="GO" id="GO:0031071">
    <property type="term" value="F:cysteine desulfurase activity"/>
    <property type="evidence" value="ECO:0007669"/>
    <property type="project" value="UniProtKB-EC"/>
</dbReference>
<dbReference type="InterPro" id="IPR000192">
    <property type="entry name" value="Aminotrans_V_dom"/>
</dbReference>
<dbReference type="GO" id="GO:0046872">
    <property type="term" value="F:metal ion binding"/>
    <property type="evidence" value="ECO:0007669"/>
    <property type="project" value="UniProtKB-KW"/>
</dbReference>
<dbReference type="RefSeq" id="WP_181550144.1">
    <property type="nucleotide sequence ID" value="NZ_JACDUS010000002.1"/>
</dbReference>
<dbReference type="InterPro" id="IPR015421">
    <property type="entry name" value="PyrdxlP-dep_Trfase_major"/>
</dbReference>
<keyword evidence="7" id="KW-0663">Pyridoxal phosphate</keyword>
<dbReference type="PANTHER" id="PTHR11601:SF34">
    <property type="entry name" value="CYSTEINE DESULFURASE"/>
    <property type="match status" value="1"/>
</dbReference>
<comment type="caution">
    <text evidence="12">The sequence shown here is derived from an EMBL/GenBank/DDBJ whole genome shotgun (WGS) entry which is preliminary data.</text>
</comment>
<keyword evidence="9" id="KW-0411">Iron-sulfur</keyword>
<reference evidence="12 13" key="1">
    <citation type="submission" date="2020-07" db="EMBL/GenBank/DDBJ databases">
        <title>Genomic Encyclopedia of Type Strains, Phase IV (KMG-IV): sequencing the most valuable type-strain genomes for metagenomic binning, comparative biology and taxonomic classification.</title>
        <authorList>
            <person name="Goeker M."/>
        </authorList>
    </citation>
    <scope>NUCLEOTIDE SEQUENCE [LARGE SCALE GENOMIC DNA]</scope>
    <source>
        <strain evidence="12 13">DSM 17721</strain>
    </source>
</reference>
<evidence type="ECO:0000313" key="12">
    <source>
        <dbReference type="EMBL" id="MBA2880463.1"/>
    </source>
</evidence>
<dbReference type="Proteomes" id="UP000525298">
    <property type="component" value="Unassembled WGS sequence"/>
</dbReference>
<name>A0A7W0C7B6_9BACT</name>
<sequence>MNNPLRPIYLDYNGTTPHDPEVIAAMRPFLETEFGNPSSSHWYGIGPRKAVETARQQVAGLIGCLPGEIVFTSGGTESNNHAIKSAARLMQDKGRHIITTRVEHPAVLEVCGFLEKEGFSVTYLPVDPTGRVAMQAVKDAICSDTILISIMHANNEVGTIEPIEEIAAAAKRKNILVHTDAAQSVGKIPVNVDDLGVSLLSIAGHKLYAPKGVGALYIRKGLQLEPFCHGAGQESGCRAGTENVLEIAGLGKACEIAAQNLKTTSAHMEKLRDRLQAGLTETIDPVRVNGHLTHRLPNTLSISFCGLEANRILEEIGLEVAASAGAACHADTVSISHVLEAMDLERNCAKGTLRFSTGRMTTKDEIDRALEVVTAAVKRLQTGA</sequence>
<keyword evidence="13" id="KW-1185">Reference proteome</keyword>
<dbReference type="AlphaFoldDB" id="A0A7W0C7B6"/>